<dbReference type="SUPFAM" id="SSF47473">
    <property type="entry name" value="EF-hand"/>
    <property type="match status" value="1"/>
</dbReference>
<feature type="domain" description="EF-hand" evidence="3">
    <location>
        <begin position="134"/>
        <end position="169"/>
    </location>
</feature>
<evidence type="ECO:0000259" key="3">
    <source>
        <dbReference type="PROSITE" id="PS50222"/>
    </source>
</evidence>
<sequence length="390" mass="42169">MAAARNLNNSADSGAEFPENIACNSAEVNPLLDRSPKHSDAVNYDKFYDDGVESKLDNEARPLQVSKDVAPPQTELHNFPSDDVENGPTGVQSTTTKQPVTEDLVESIYNDLNLFEVNALRGLPEVSAQESTILDPQAAKAVFEMIDINNDGTLTIDEFYAGLSKAEVKEITKGFDDHLLKKLFDKDTVTDILKRIRPDVCTDEQALSINQEEWVRGQKLQEYITVGRGGGKVVRRGGRRVGPVDVVDLKLLQQPGGGAEGVDDVVSPNESLAAIAGGILRLAHVLGGAGEEGAASVFQLTLGGGEKDAEGEGVWRREEMTIRGEAEEKGPENYSTKLVKVEGLLSLRLALLLEVEKKEGSCEGSMSEPPGEVSTGERKKGGGEKERRKK</sequence>
<dbReference type="GO" id="GO:0005509">
    <property type="term" value="F:calcium ion binding"/>
    <property type="evidence" value="ECO:0007669"/>
    <property type="project" value="InterPro"/>
</dbReference>
<proteinExistence type="predicted"/>
<dbReference type="Proteomes" id="UP001190700">
    <property type="component" value="Unassembled WGS sequence"/>
</dbReference>
<evidence type="ECO:0000313" key="4">
    <source>
        <dbReference type="EMBL" id="KAK3284568.1"/>
    </source>
</evidence>
<reference evidence="4 5" key="1">
    <citation type="journal article" date="2015" name="Genome Biol. Evol.">
        <title>Comparative Genomics of a Bacterivorous Green Alga Reveals Evolutionary Causalities and Consequences of Phago-Mixotrophic Mode of Nutrition.</title>
        <authorList>
            <person name="Burns J.A."/>
            <person name="Paasch A."/>
            <person name="Narechania A."/>
            <person name="Kim E."/>
        </authorList>
    </citation>
    <scope>NUCLEOTIDE SEQUENCE [LARGE SCALE GENOMIC DNA]</scope>
    <source>
        <strain evidence="4 5">PLY_AMNH</strain>
    </source>
</reference>
<feature type="region of interest" description="Disordered" evidence="2">
    <location>
        <begin position="55"/>
        <end position="98"/>
    </location>
</feature>
<dbReference type="InterPro" id="IPR011992">
    <property type="entry name" value="EF-hand-dom_pair"/>
</dbReference>
<dbReference type="InterPro" id="IPR018247">
    <property type="entry name" value="EF_Hand_1_Ca_BS"/>
</dbReference>
<organism evidence="4 5">
    <name type="scientific">Cymbomonas tetramitiformis</name>
    <dbReference type="NCBI Taxonomy" id="36881"/>
    <lineage>
        <taxon>Eukaryota</taxon>
        <taxon>Viridiplantae</taxon>
        <taxon>Chlorophyta</taxon>
        <taxon>Pyramimonadophyceae</taxon>
        <taxon>Pyramimonadales</taxon>
        <taxon>Pyramimonadaceae</taxon>
        <taxon>Cymbomonas</taxon>
    </lineage>
</organism>
<feature type="compositionally biased region" description="Basic and acidic residues" evidence="2">
    <location>
        <begin position="375"/>
        <end position="390"/>
    </location>
</feature>
<keyword evidence="1" id="KW-0106">Calcium</keyword>
<gene>
    <name evidence="4" type="ORF">CYMTET_7791</name>
</gene>
<dbReference type="InterPro" id="IPR002048">
    <property type="entry name" value="EF_hand_dom"/>
</dbReference>
<name>A0AAE0LGM8_9CHLO</name>
<dbReference type="Gene3D" id="1.10.238.10">
    <property type="entry name" value="EF-hand"/>
    <property type="match status" value="1"/>
</dbReference>
<dbReference type="SMART" id="SM00054">
    <property type="entry name" value="EFh"/>
    <property type="match status" value="1"/>
</dbReference>
<evidence type="ECO:0000256" key="2">
    <source>
        <dbReference type="SAM" id="MobiDB-lite"/>
    </source>
</evidence>
<dbReference type="AlphaFoldDB" id="A0AAE0LGM8"/>
<accession>A0AAE0LGM8</accession>
<dbReference type="PROSITE" id="PS50222">
    <property type="entry name" value="EF_HAND_2"/>
    <property type="match status" value="1"/>
</dbReference>
<evidence type="ECO:0000313" key="5">
    <source>
        <dbReference type="Proteomes" id="UP001190700"/>
    </source>
</evidence>
<protein>
    <recommendedName>
        <fullName evidence="3">EF-hand domain-containing protein</fullName>
    </recommendedName>
</protein>
<feature type="region of interest" description="Disordered" evidence="2">
    <location>
        <begin position="358"/>
        <end position="390"/>
    </location>
</feature>
<feature type="compositionally biased region" description="Polar residues" evidence="2">
    <location>
        <begin position="89"/>
        <end position="98"/>
    </location>
</feature>
<keyword evidence="5" id="KW-1185">Reference proteome</keyword>
<evidence type="ECO:0000256" key="1">
    <source>
        <dbReference type="ARBA" id="ARBA00022837"/>
    </source>
</evidence>
<dbReference type="EMBL" id="LGRX02002248">
    <property type="protein sequence ID" value="KAK3284568.1"/>
    <property type="molecule type" value="Genomic_DNA"/>
</dbReference>
<comment type="caution">
    <text evidence="4">The sequence shown here is derived from an EMBL/GenBank/DDBJ whole genome shotgun (WGS) entry which is preliminary data.</text>
</comment>
<dbReference type="PROSITE" id="PS00018">
    <property type="entry name" value="EF_HAND_1"/>
    <property type="match status" value="1"/>
</dbReference>